<keyword evidence="8" id="KW-1185">Reference proteome</keyword>
<dbReference type="InterPro" id="IPR011545">
    <property type="entry name" value="DEAD/DEAH_box_helicase_dom"/>
</dbReference>
<comment type="function">
    <text evidence="4">RNA helicase.</text>
</comment>
<proteinExistence type="inferred from homology"/>
<comment type="domain">
    <text evidence="4">The Q motif is unique to and characteristic of the DEAD box family of RNA helicases and controls ATP binding and hydrolysis.</text>
</comment>
<evidence type="ECO:0000256" key="1">
    <source>
        <dbReference type="ARBA" id="ARBA00022741"/>
    </source>
</evidence>
<dbReference type="InterPro" id="IPR027417">
    <property type="entry name" value="P-loop_NTPase"/>
</dbReference>
<dbReference type="Proteomes" id="UP000242450">
    <property type="component" value="Chromosome 11"/>
</dbReference>
<evidence type="ECO:0000256" key="4">
    <source>
        <dbReference type="RuleBase" id="RU365068"/>
    </source>
</evidence>
<dbReference type="Gene3D" id="3.40.50.300">
    <property type="entry name" value="P-loop containing nucleotide triphosphate hydrolases"/>
    <property type="match status" value="1"/>
</dbReference>
<feature type="compositionally biased region" description="Polar residues" evidence="5">
    <location>
        <begin position="47"/>
        <end position="61"/>
    </location>
</feature>
<dbReference type="GO" id="GO:0003724">
    <property type="term" value="F:RNA helicase activity"/>
    <property type="evidence" value="ECO:0007669"/>
    <property type="project" value="UniProtKB-EC"/>
</dbReference>
<evidence type="ECO:0000256" key="2">
    <source>
        <dbReference type="ARBA" id="ARBA00022801"/>
    </source>
</evidence>
<dbReference type="AlphaFoldDB" id="A0A212CVQ5"/>
<keyword evidence="4" id="KW-0347">Helicase</keyword>
<feature type="region of interest" description="Disordered" evidence="5">
    <location>
        <begin position="1"/>
        <end position="82"/>
    </location>
</feature>
<sequence length="397" mass="43427">QAAATKRKCQASSEAPPAKRRSKASFLPAKKTATKETRRTLKGKAQKTFSPKKSSAGASDGNQERKLGIKTSSLFKNNPEIPELPRPVVKQVQEEVFTSDAFQALDLHPHLISTINTVLNMSSMTSVQKQSIPVLLEGRDALVRSQTGSGKTLAYCIPVRGDGPYALILVPTRELALQSFDTVQKLLKPFTWIVPGVLMGGEKRKSEKARLRKGINILISTPGRLVDHIKSTKSIHFRQIRWLILDEADSLHDPVSISVLDESHDLSSPESEAFLEASPPQATDELDGFAIPAGLEQHVVVVPSKLRLVCLAAFILQKCKFERDQKVIVFFSSCELVEFHYTLFLETLLSGSGALAPERLPSTSTPLKFLRLHSALDQEVSPGLPGLGACWARGGHG</sequence>
<evidence type="ECO:0000256" key="5">
    <source>
        <dbReference type="SAM" id="MobiDB-lite"/>
    </source>
</evidence>
<dbReference type="Pfam" id="PF00270">
    <property type="entry name" value="DEAD"/>
    <property type="match status" value="1"/>
</dbReference>
<evidence type="ECO:0000259" key="6">
    <source>
        <dbReference type="PROSITE" id="PS51192"/>
    </source>
</evidence>
<keyword evidence="4" id="KW-0694">RNA-binding</keyword>
<evidence type="ECO:0000313" key="7">
    <source>
        <dbReference type="EMBL" id="OWK10042.1"/>
    </source>
</evidence>
<evidence type="ECO:0000313" key="8">
    <source>
        <dbReference type="Proteomes" id="UP000242450"/>
    </source>
</evidence>
<feature type="domain" description="Helicase ATP-binding" evidence="6">
    <location>
        <begin position="132"/>
        <end position="297"/>
    </location>
</feature>
<comment type="caution">
    <text evidence="7">The sequence shown here is derived from an EMBL/GenBank/DDBJ whole genome shotgun (WGS) entry which is preliminary data.</text>
</comment>
<dbReference type="GO" id="GO:0005524">
    <property type="term" value="F:ATP binding"/>
    <property type="evidence" value="ECO:0007669"/>
    <property type="project" value="UniProtKB-UniRule"/>
</dbReference>
<keyword evidence="1 4" id="KW-0547">Nucleotide-binding</keyword>
<comment type="similarity">
    <text evidence="4">Belongs to the DEAD box helicase family.</text>
</comment>
<comment type="catalytic activity">
    <reaction evidence="4">
        <text>ATP + H2O = ADP + phosphate + H(+)</text>
        <dbReference type="Rhea" id="RHEA:13065"/>
        <dbReference type="ChEBI" id="CHEBI:15377"/>
        <dbReference type="ChEBI" id="CHEBI:15378"/>
        <dbReference type="ChEBI" id="CHEBI:30616"/>
        <dbReference type="ChEBI" id="CHEBI:43474"/>
        <dbReference type="ChEBI" id="CHEBI:456216"/>
        <dbReference type="EC" id="3.6.4.13"/>
    </reaction>
</comment>
<organism evidence="7 8">
    <name type="scientific">Cervus elaphus hippelaphus</name>
    <name type="common">European red deer</name>
    <dbReference type="NCBI Taxonomy" id="46360"/>
    <lineage>
        <taxon>Eukaryota</taxon>
        <taxon>Metazoa</taxon>
        <taxon>Chordata</taxon>
        <taxon>Craniata</taxon>
        <taxon>Vertebrata</taxon>
        <taxon>Euteleostomi</taxon>
        <taxon>Mammalia</taxon>
        <taxon>Eutheria</taxon>
        <taxon>Laurasiatheria</taxon>
        <taxon>Artiodactyla</taxon>
        <taxon>Ruminantia</taxon>
        <taxon>Pecora</taxon>
        <taxon>Cervidae</taxon>
        <taxon>Cervinae</taxon>
        <taxon>Cervus</taxon>
    </lineage>
</organism>
<dbReference type="PANTHER" id="PTHR24031">
    <property type="entry name" value="RNA HELICASE"/>
    <property type="match status" value="1"/>
</dbReference>
<dbReference type="GO" id="GO:0016787">
    <property type="term" value="F:hydrolase activity"/>
    <property type="evidence" value="ECO:0007669"/>
    <property type="project" value="UniProtKB-KW"/>
</dbReference>
<evidence type="ECO:0000256" key="3">
    <source>
        <dbReference type="ARBA" id="ARBA00022840"/>
    </source>
</evidence>
<dbReference type="InterPro" id="IPR014001">
    <property type="entry name" value="Helicase_ATP-bd"/>
</dbReference>
<dbReference type="GO" id="GO:0003723">
    <property type="term" value="F:RNA binding"/>
    <property type="evidence" value="ECO:0007669"/>
    <property type="project" value="UniProtKB-UniRule"/>
</dbReference>
<dbReference type="OrthoDB" id="422663at2759"/>
<dbReference type="PROSITE" id="PS51192">
    <property type="entry name" value="HELICASE_ATP_BIND_1"/>
    <property type="match status" value="1"/>
</dbReference>
<accession>A0A212CVQ5</accession>
<dbReference type="EMBL" id="MKHE01000011">
    <property type="protein sequence ID" value="OWK10042.1"/>
    <property type="molecule type" value="Genomic_DNA"/>
</dbReference>
<keyword evidence="3 4" id="KW-0067">ATP-binding</keyword>
<dbReference type="SUPFAM" id="SSF52540">
    <property type="entry name" value="P-loop containing nucleoside triphosphate hydrolases"/>
    <property type="match status" value="2"/>
</dbReference>
<gene>
    <name evidence="7" type="ORF">Celaphus_00005110</name>
</gene>
<feature type="non-terminal residue" evidence="7">
    <location>
        <position position="1"/>
    </location>
</feature>
<name>A0A212CVQ5_CEREH</name>
<reference evidence="7 8" key="1">
    <citation type="journal article" date="2018" name="Mol. Genet. Genomics">
        <title>The red deer Cervus elaphus genome CerEla1.0: sequencing, annotating, genes, and chromosomes.</title>
        <authorList>
            <person name="Bana N.A."/>
            <person name="Nyiri A."/>
            <person name="Nagy J."/>
            <person name="Frank K."/>
            <person name="Nagy T."/>
            <person name="Steger V."/>
            <person name="Schiller M."/>
            <person name="Lakatos P."/>
            <person name="Sugar L."/>
            <person name="Horn P."/>
            <person name="Barta E."/>
            <person name="Orosz L."/>
        </authorList>
    </citation>
    <scope>NUCLEOTIDE SEQUENCE [LARGE SCALE GENOMIC DNA]</scope>
    <source>
        <strain evidence="7">Hungarian</strain>
    </source>
</reference>
<protein>
    <recommendedName>
        <fullName evidence="4">ATP-dependent RNA helicase</fullName>
        <ecNumber evidence="4">3.6.4.13</ecNumber>
    </recommendedName>
</protein>
<keyword evidence="2 4" id="KW-0378">Hydrolase</keyword>
<dbReference type="EC" id="3.6.4.13" evidence="4"/>
<dbReference type="SMART" id="SM00487">
    <property type="entry name" value="DEXDc"/>
    <property type="match status" value="1"/>
</dbReference>